<dbReference type="VEuPathDB" id="FungiDB:I7I53_11911"/>
<accession>A0A8A1LWR8</accession>
<protein>
    <submittedName>
        <fullName evidence="1">Uncharacterized protein</fullName>
    </submittedName>
</protein>
<evidence type="ECO:0000313" key="2">
    <source>
        <dbReference type="Proteomes" id="UP000663419"/>
    </source>
</evidence>
<dbReference type="EMBL" id="CP069107">
    <property type="protein sequence ID" value="QSS57655.1"/>
    <property type="molecule type" value="Genomic_DNA"/>
</dbReference>
<proteinExistence type="predicted"/>
<gene>
    <name evidence="1" type="ORF">I7I53_11911</name>
</gene>
<dbReference type="AlphaFoldDB" id="A0A8A1LWR8"/>
<reference evidence="1" key="1">
    <citation type="submission" date="2021-01" db="EMBL/GenBank/DDBJ databases">
        <title>Chromosome-level genome assembly of a human fungal pathogen reveals clustering of transcriptionally co-regulated genes.</title>
        <authorList>
            <person name="Voorhies M."/>
            <person name="Cohen S."/>
            <person name="Shea T.P."/>
            <person name="Petrus S."/>
            <person name="Munoz J.F."/>
            <person name="Poplawski S."/>
            <person name="Goldman W.E."/>
            <person name="Michael T."/>
            <person name="Cuomo C.A."/>
            <person name="Sil A."/>
            <person name="Beyhan S."/>
        </authorList>
    </citation>
    <scope>NUCLEOTIDE SEQUENCE</scope>
    <source>
        <strain evidence="1">H88</strain>
    </source>
</reference>
<sequence>MDVEICSIRFIILNCSCWFRQRQNTVLCDPAFIRCLLQKKKKKKEKQNKIQLVRSVECVVSNWRTFSAVKQFITILPHHNAL</sequence>
<organism evidence="1 2">
    <name type="scientific">Ajellomyces capsulatus (strain H88)</name>
    <name type="common">Darling's disease fungus</name>
    <name type="synonym">Histoplasma capsulatum</name>
    <dbReference type="NCBI Taxonomy" id="544711"/>
    <lineage>
        <taxon>Eukaryota</taxon>
        <taxon>Fungi</taxon>
        <taxon>Dikarya</taxon>
        <taxon>Ascomycota</taxon>
        <taxon>Pezizomycotina</taxon>
        <taxon>Eurotiomycetes</taxon>
        <taxon>Eurotiomycetidae</taxon>
        <taxon>Onygenales</taxon>
        <taxon>Ajellomycetaceae</taxon>
        <taxon>Histoplasma</taxon>
    </lineage>
</organism>
<name>A0A8A1LWR8_AJEC8</name>
<evidence type="ECO:0000313" key="1">
    <source>
        <dbReference type="EMBL" id="QSS57655.1"/>
    </source>
</evidence>
<dbReference type="Proteomes" id="UP000663419">
    <property type="component" value="Chromosome 6"/>
</dbReference>